<reference evidence="3" key="1">
    <citation type="submission" date="2020-06" db="EMBL/GenBank/DDBJ databases">
        <authorList>
            <consortium name="Plant Systems Biology data submission"/>
        </authorList>
    </citation>
    <scope>NUCLEOTIDE SEQUENCE</scope>
    <source>
        <strain evidence="3">D6</strain>
    </source>
</reference>
<dbReference type="EMBL" id="CAICTM010001782">
    <property type="protein sequence ID" value="CAB9526145.1"/>
    <property type="molecule type" value="Genomic_DNA"/>
</dbReference>
<dbReference type="GO" id="GO:0051015">
    <property type="term" value="F:actin filament binding"/>
    <property type="evidence" value="ECO:0007669"/>
    <property type="project" value="TreeGrafter"/>
</dbReference>
<dbReference type="Proteomes" id="UP001153069">
    <property type="component" value="Unassembled WGS sequence"/>
</dbReference>
<accession>A0A9N8EWS8</accession>
<dbReference type="GO" id="GO:0051017">
    <property type="term" value="P:actin filament bundle assembly"/>
    <property type="evidence" value="ECO:0007669"/>
    <property type="project" value="TreeGrafter"/>
</dbReference>
<dbReference type="PANTHER" id="PTHR24153">
    <property type="entry name" value="ESPIN"/>
    <property type="match status" value="1"/>
</dbReference>
<dbReference type="PANTHER" id="PTHR24153:SF8">
    <property type="entry name" value="FORKED, ISOFORM F"/>
    <property type="match status" value="1"/>
</dbReference>
<evidence type="ECO:0000313" key="4">
    <source>
        <dbReference type="Proteomes" id="UP001153069"/>
    </source>
</evidence>
<keyword evidence="1" id="KW-0677">Repeat</keyword>
<comment type="caution">
    <text evidence="3">The sequence shown here is derived from an EMBL/GenBank/DDBJ whole genome shotgun (WGS) entry which is preliminary data.</text>
</comment>
<gene>
    <name evidence="3" type="ORF">SEMRO_1784_G297360.1</name>
</gene>
<proteinExistence type="predicted"/>
<protein>
    <submittedName>
        <fullName evidence="3">Uncharacterized protein</fullName>
    </submittedName>
</protein>
<sequence length="434" mass="48118">MKEICEALDKGGVDGLRQLLDTKPELATTPDRLGDLPLHVACSYRYETVEALHSLPVLTLLVERHPAALQTTNGHGMLPLHLSCWFAAEPQIRAIASWYPAGLAAADDNGYKPITFVIAKLVMEGRPWSDYESLLTFLLGMCPESLWNVDHQGVLALQSACFDNDGSDARPIPTGRQLLQLYCRLTCATGGLHKIIDVEQQRAPLQVAIASQTRMEVAQMIFEEDPTAIRLTDKDGRLPLHHIMTNQFQSRQLRMLKEKLTWLLQVDPSAVFHHDHYGKTPLHCLLENQSLVVNEQDEPEVATTSLLLPSANNNNNNNADFLYSPDSTALLKLLLTPRNATSQSDRNEWILFAVEAVLHANHRHERSAPGLVQGLLQHYPGAILHANHKGQTALQLLLGSQQASSSNNENNNNSNCCSLDTIFTLVNHNPTSVL</sequence>
<keyword evidence="4" id="KW-1185">Reference proteome</keyword>
<organism evidence="3 4">
    <name type="scientific">Seminavis robusta</name>
    <dbReference type="NCBI Taxonomy" id="568900"/>
    <lineage>
        <taxon>Eukaryota</taxon>
        <taxon>Sar</taxon>
        <taxon>Stramenopiles</taxon>
        <taxon>Ochrophyta</taxon>
        <taxon>Bacillariophyta</taxon>
        <taxon>Bacillariophyceae</taxon>
        <taxon>Bacillariophycidae</taxon>
        <taxon>Naviculales</taxon>
        <taxon>Naviculaceae</taxon>
        <taxon>Seminavis</taxon>
    </lineage>
</organism>
<dbReference type="AlphaFoldDB" id="A0A9N8EWS8"/>
<evidence type="ECO:0000256" key="1">
    <source>
        <dbReference type="ARBA" id="ARBA00022737"/>
    </source>
</evidence>
<dbReference type="InterPro" id="IPR036770">
    <property type="entry name" value="Ankyrin_rpt-contain_sf"/>
</dbReference>
<name>A0A9N8EWS8_9STRA</name>
<dbReference type="OrthoDB" id="61627at2759"/>
<dbReference type="InterPro" id="IPR052420">
    <property type="entry name" value="Espin/Espin-like"/>
</dbReference>
<dbReference type="GO" id="GO:0005737">
    <property type="term" value="C:cytoplasm"/>
    <property type="evidence" value="ECO:0007669"/>
    <property type="project" value="TreeGrafter"/>
</dbReference>
<evidence type="ECO:0000313" key="3">
    <source>
        <dbReference type="EMBL" id="CAB9526145.1"/>
    </source>
</evidence>
<dbReference type="SUPFAM" id="SSF48403">
    <property type="entry name" value="Ankyrin repeat"/>
    <property type="match status" value="1"/>
</dbReference>
<evidence type="ECO:0000256" key="2">
    <source>
        <dbReference type="ARBA" id="ARBA00023043"/>
    </source>
</evidence>
<dbReference type="Gene3D" id="1.25.40.20">
    <property type="entry name" value="Ankyrin repeat-containing domain"/>
    <property type="match status" value="2"/>
</dbReference>
<keyword evidence="2" id="KW-0040">ANK repeat</keyword>